<feature type="non-terminal residue" evidence="1">
    <location>
        <position position="1"/>
    </location>
</feature>
<name>A0A0P7VPL9_SCLFO</name>
<gene>
    <name evidence="1" type="ORF">Z043_105353</name>
</gene>
<evidence type="ECO:0000313" key="1">
    <source>
        <dbReference type="EMBL" id="KPP75403.1"/>
    </source>
</evidence>
<feature type="non-terminal residue" evidence="1">
    <location>
        <position position="68"/>
    </location>
</feature>
<protein>
    <submittedName>
        <fullName evidence="1">Uncharacterized protein</fullName>
    </submittedName>
</protein>
<proteinExistence type="predicted"/>
<dbReference type="Proteomes" id="UP000034805">
    <property type="component" value="Unassembled WGS sequence"/>
</dbReference>
<organism evidence="1 2">
    <name type="scientific">Scleropages formosus</name>
    <name type="common">Asian bonytongue</name>
    <name type="synonym">Osteoglossum formosum</name>
    <dbReference type="NCBI Taxonomy" id="113540"/>
    <lineage>
        <taxon>Eukaryota</taxon>
        <taxon>Metazoa</taxon>
        <taxon>Chordata</taxon>
        <taxon>Craniata</taxon>
        <taxon>Vertebrata</taxon>
        <taxon>Euteleostomi</taxon>
        <taxon>Actinopterygii</taxon>
        <taxon>Neopterygii</taxon>
        <taxon>Teleostei</taxon>
        <taxon>Osteoglossocephala</taxon>
        <taxon>Osteoglossomorpha</taxon>
        <taxon>Osteoglossiformes</taxon>
        <taxon>Osteoglossidae</taxon>
        <taxon>Scleropages</taxon>
    </lineage>
</organism>
<comment type="caution">
    <text evidence="1">The sequence shown here is derived from an EMBL/GenBank/DDBJ whole genome shotgun (WGS) entry which is preliminary data.</text>
</comment>
<reference evidence="1 2" key="1">
    <citation type="submission" date="2015-08" db="EMBL/GenBank/DDBJ databases">
        <title>The genome of the Asian arowana (Scleropages formosus).</title>
        <authorList>
            <person name="Tan M.H."/>
            <person name="Gan H.M."/>
            <person name="Croft L.J."/>
            <person name="Austin C.M."/>
        </authorList>
    </citation>
    <scope>NUCLEOTIDE SEQUENCE [LARGE SCALE GENOMIC DNA]</scope>
    <source>
        <strain evidence="1">Aro1</strain>
    </source>
</reference>
<dbReference type="EMBL" id="JARO02001463">
    <property type="protein sequence ID" value="KPP75403.1"/>
    <property type="molecule type" value="Genomic_DNA"/>
</dbReference>
<accession>A0A0P7VPL9</accession>
<sequence length="68" mass="8086">KFTLNLFQQLLKPRYRLGGHLYDTVFFFSPSINQERGTKVEKTNTSPLNMNPRVLTLIQELSDYEWHN</sequence>
<dbReference type="AlphaFoldDB" id="A0A0P7VPL9"/>
<evidence type="ECO:0000313" key="2">
    <source>
        <dbReference type="Proteomes" id="UP000034805"/>
    </source>
</evidence>